<evidence type="ECO:0000313" key="4">
    <source>
        <dbReference type="EMBL" id="OWF50675.1"/>
    </source>
</evidence>
<feature type="compositionally biased region" description="Low complexity" evidence="3">
    <location>
        <begin position="572"/>
        <end position="587"/>
    </location>
</feature>
<dbReference type="STRING" id="6573.A0A210QPM3"/>
<comment type="caution">
    <text evidence="4">The sequence shown here is derived from an EMBL/GenBank/DDBJ whole genome shotgun (WGS) entry which is preliminary data.</text>
</comment>
<evidence type="ECO:0000313" key="5">
    <source>
        <dbReference type="Proteomes" id="UP000242188"/>
    </source>
</evidence>
<feature type="region of interest" description="Disordered" evidence="3">
    <location>
        <begin position="491"/>
        <end position="657"/>
    </location>
</feature>
<feature type="compositionally biased region" description="Basic and acidic residues" evidence="3">
    <location>
        <begin position="504"/>
        <end position="527"/>
    </location>
</feature>
<feature type="region of interest" description="Disordered" evidence="3">
    <location>
        <begin position="266"/>
        <end position="350"/>
    </location>
</feature>
<dbReference type="OrthoDB" id="676979at2759"/>
<reference evidence="4 5" key="1">
    <citation type="journal article" date="2017" name="Nat. Ecol. Evol.">
        <title>Scallop genome provides insights into evolution of bilaterian karyotype and development.</title>
        <authorList>
            <person name="Wang S."/>
            <person name="Zhang J."/>
            <person name="Jiao W."/>
            <person name="Li J."/>
            <person name="Xun X."/>
            <person name="Sun Y."/>
            <person name="Guo X."/>
            <person name="Huan P."/>
            <person name="Dong B."/>
            <person name="Zhang L."/>
            <person name="Hu X."/>
            <person name="Sun X."/>
            <person name="Wang J."/>
            <person name="Zhao C."/>
            <person name="Wang Y."/>
            <person name="Wang D."/>
            <person name="Huang X."/>
            <person name="Wang R."/>
            <person name="Lv J."/>
            <person name="Li Y."/>
            <person name="Zhang Z."/>
            <person name="Liu B."/>
            <person name="Lu W."/>
            <person name="Hui Y."/>
            <person name="Liang J."/>
            <person name="Zhou Z."/>
            <person name="Hou R."/>
            <person name="Li X."/>
            <person name="Liu Y."/>
            <person name="Li H."/>
            <person name="Ning X."/>
            <person name="Lin Y."/>
            <person name="Zhao L."/>
            <person name="Xing Q."/>
            <person name="Dou J."/>
            <person name="Li Y."/>
            <person name="Mao J."/>
            <person name="Guo H."/>
            <person name="Dou H."/>
            <person name="Li T."/>
            <person name="Mu C."/>
            <person name="Jiang W."/>
            <person name="Fu Q."/>
            <person name="Fu X."/>
            <person name="Miao Y."/>
            <person name="Liu J."/>
            <person name="Yu Q."/>
            <person name="Li R."/>
            <person name="Liao H."/>
            <person name="Li X."/>
            <person name="Kong Y."/>
            <person name="Jiang Z."/>
            <person name="Chourrout D."/>
            <person name="Li R."/>
            <person name="Bao Z."/>
        </authorList>
    </citation>
    <scope>NUCLEOTIDE SEQUENCE [LARGE SCALE GENOMIC DNA]</scope>
    <source>
        <strain evidence="4 5">PY_sf001</strain>
    </source>
</reference>
<feature type="compositionally biased region" description="Polar residues" evidence="3">
    <location>
        <begin position="626"/>
        <end position="637"/>
    </location>
</feature>
<keyword evidence="5" id="KW-1185">Reference proteome</keyword>
<dbReference type="SUPFAM" id="SSF52058">
    <property type="entry name" value="L domain-like"/>
    <property type="match status" value="1"/>
</dbReference>
<dbReference type="PANTHER" id="PTHR22708:SF0">
    <property type="entry name" value="LEUCINE-RICH REPEAT-CONTAINING PROTEIN 56"/>
    <property type="match status" value="1"/>
</dbReference>
<evidence type="ECO:0000256" key="3">
    <source>
        <dbReference type="SAM" id="MobiDB-lite"/>
    </source>
</evidence>
<evidence type="ECO:0000256" key="1">
    <source>
        <dbReference type="ARBA" id="ARBA00022614"/>
    </source>
</evidence>
<dbReference type="InterPro" id="IPR025875">
    <property type="entry name" value="Leu-rich_rpt_4"/>
</dbReference>
<dbReference type="Gene3D" id="3.80.10.10">
    <property type="entry name" value="Ribonuclease Inhibitor"/>
    <property type="match status" value="1"/>
</dbReference>
<sequence>MALTQDTLCYRLQNMNSDFGVRPGSALARGVQITEFKDTRINPEPIILEDSDVLLEQYLSPGKLKLLTGVQNLEVVSSLQLKVDTSDTSLGNFGSLLPNLSQLRLSNSVIPCIRDLGSSLRFVKVLWMSRCSLVELDGVSSMSSLKELYLSYNEISDISPLSMLDKLQILDLEGNNLDDISQIQYLSFCLKLTNLTLEANPLCVQPAPDREDENYDYRQEVKKGIPHLVCLDDEPLSMEPSSKTKNVFDADWAFLEDLHNDLGLTGSMESLGTSDGGAPSDGSRPSSASLRPSTAFRPGSALRPSSGFRPLTGSRRPATTSGSLRPATARPSTGTVSNTNTTDVRTEEASSDLTLGKVICGNPSKALLSRRRITGPENKEATAPKMFPQFQHQPEHTYDLPPEDDRERSEITLELQAWKKDHEQRMIKIQETKAPQVLIVDHDDAISLSGEEITSDEDEEIDDDLGFSPLDADTTEEDHRSINHKMVVERLHNKQPANYQDITGSDHGRSVLDRQETRQLSESDGARPKSKGFVRPAPPSQPITGVRGNSPVRGVLRVNNSGLPRPPVHAMSTEGPSPPTSASGPSSIRRKYDRSNIYSEAVQPVIRGTSAAERPLPPSRPFTANAVLQPSLPSTQQRIRRTLPSVPSLPSRPPVPK</sequence>
<keyword evidence="1" id="KW-0433">Leucine-rich repeat</keyword>
<feature type="region of interest" description="Disordered" evidence="3">
    <location>
        <begin position="453"/>
        <end position="479"/>
    </location>
</feature>
<dbReference type="Pfam" id="PF12799">
    <property type="entry name" value="LRR_4"/>
    <property type="match status" value="1"/>
</dbReference>
<accession>A0A210QPM3</accession>
<dbReference type="SMART" id="SM00365">
    <property type="entry name" value="LRR_SD22"/>
    <property type="match status" value="2"/>
</dbReference>
<dbReference type="InterPro" id="IPR032675">
    <property type="entry name" value="LRR_dom_sf"/>
</dbReference>
<dbReference type="PROSITE" id="PS51450">
    <property type="entry name" value="LRR"/>
    <property type="match status" value="2"/>
</dbReference>
<gene>
    <name evidence="4" type="ORF">KP79_PYT18213</name>
</gene>
<name>A0A210QPM3_MIZYE</name>
<keyword evidence="2" id="KW-0677">Repeat</keyword>
<protein>
    <submittedName>
        <fullName evidence="4">Leucine-rich repeat-containing protein 56</fullName>
    </submittedName>
</protein>
<feature type="compositionally biased region" description="Acidic residues" evidence="3">
    <location>
        <begin position="453"/>
        <end position="465"/>
    </location>
</feature>
<dbReference type="AlphaFoldDB" id="A0A210QPM3"/>
<dbReference type="Proteomes" id="UP000242188">
    <property type="component" value="Unassembled WGS sequence"/>
</dbReference>
<dbReference type="PANTHER" id="PTHR22708">
    <property type="entry name" value="LEUCINE-RICH REPEAT-CONTAINING PROTEIN 56"/>
    <property type="match status" value="1"/>
</dbReference>
<dbReference type="InterPro" id="IPR001611">
    <property type="entry name" value="Leu-rich_rpt"/>
</dbReference>
<feature type="compositionally biased region" description="Polar residues" evidence="3">
    <location>
        <begin position="283"/>
        <end position="292"/>
    </location>
</feature>
<proteinExistence type="predicted"/>
<feature type="compositionally biased region" description="Polar residues" evidence="3">
    <location>
        <begin position="330"/>
        <end position="343"/>
    </location>
</feature>
<evidence type="ECO:0000256" key="2">
    <source>
        <dbReference type="ARBA" id="ARBA00022737"/>
    </source>
</evidence>
<dbReference type="InterPro" id="IPR040091">
    <property type="entry name" value="LRRC56"/>
</dbReference>
<organism evidence="4 5">
    <name type="scientific">Mizuhopecten yessoensis</name>
    <name type="common">Japanese scallop</name>
    <name type="synonym">Patinopecten yessoensis</name>
    <dbReference type="NCBI Taxonomy" id="6573"/>
    <lineage>
        <taxon>Eukaryota</taxon>
        <taxon>Metazoa</taxon>
        <taxon>Spiralia</taxon>
        <taxon>Lophotrochozoa</taxon>
        <taxon>Mollusca</taxon>
        <taxon>Bivalvia</taxon>
        <taxon>Autobranchia</taxon>
        <taxon>Pteriomorphia</taxon>
        <taxon>Pectinida</taxon>
        <taxon>Pectinoidea</taxon>
        <taxon>Pectinidae</taxon>
        <taxon>Mizuhopecten</taxon>
    </lineage>
</organism>
<dbReference type="EMBL" id="NEDP02002502">
    <property type="protein sequence ID" value="OWF50675.1"/>
    <property type="molecule type" value="Genomic_DNA"/>
</dbReference>